<organism evidence="1 2">
    <name type="scientific">Uliginosibacterium silvisoli</name>
    <dbReference type="NCBI Taxonomy" id="3114758"/>
    <lineage>
        <taxon>Bacteria</taxon>
        <taxon>Pseudomonadati</taxon>
        <taxon>Pseudomonadota</taxon>
        <taxon>Betaproteobacteria</taxon>
        <taxon>Rhodocyclales</taxon>
        <taxon>Zoogloeaceae</taxon>
        <taxon>Uliginosibacterium</taxon>
    </lineage>
</organism>
<accession>A0ABU6JZD7</accession>
<reference evidence="1 2" key="1">
    <citation type="submission" date="2024-01" db="EMBL/GenBank/DDBJ databases">
        <title>Uliginosibacterium soil sp. nov.</title>
        <authorList>
            <person name="Lv Y."/>
        </authorList>
    </citation>
    <scope>NUCLEOTIDE SEQUENCE [LARGE SCALE GENOMIC DNA]</scope>
    <source>
        <strain evidence="1 2">H3</strain>
    </source>
</reference>
<proteinExistence type="predicted"/>
<comment type="caution">
    <text evidence="1">The sequence shown here is derived from an EMBL/GenBank/DDBJ whole genome shotgun (WGS) entry which is preliminary data.</text>
</comment>
<evidence type="ECO:0000313" key="1">
    <source>
        <dbReference type="EMBL" id="MEC5384863.1"/>
    </source>
</evidence>
<sequence length="79" mass="9160">MTPEMDVLQLSKELQSLGIPSRLYSLNGSTKNERVCLERRGDEWFVSFYERGNEAILGQFPTEAAACEYMLEELRREAR</sequence>
<evidence type="ECO:0000313" key="2">
    <source>
        <dbReference type="Proteomes" id="UP001331561"/>
    </source>
</evidence>
<keyword evidence="2" id="KW-1185">Reference proteome</keyword>
<protein>
    <submittedName>
        <fullName evidence="1">Uncharacterized protein</fullName>
    </submittedName>
</protein>
<name>A0ABU6JZD7_9RHOO</name>
<gene>
    <name evidence="1" type="ORF">VVD49_03970</name>
</gene>
<dbReference type="EMBL" id="JAYXHS010000001">
    <property type="protein sequence ID" value="MEC5384863.1"/>
    <property type="molecule type" value="Genomic_DNA"/>
</dbReference>
<dbReference type="RefSeq" id="WP_327597829.1">
    <property type="nucleotide sequence ID" value="NZ_JAYXHS010000001.1"/>
</dbReference>
<dbReference type="Proteomes" id="UP001331561">
    <property type="component" value="Unassembled WGS sequence"/>
</dbReference>